<feature type="transmembrane region" description="Helical" evidence="1">
    <location>
        <begin position="288"/>
        <end position="309"/>
    </location>
</feature>
<reference evidence="2" key="1">
    <citation type="journal article" date="2020" name="Nature">
        <title>Giant virus diversity and host interactions through global metagenomics.</title>
        <authorList>
            <person name="Schulz F."/>
            <person name="Roux S."/>
            <person name="Paez-Espino D."/>
            <person name="Jungbluth S."/>
            <person name="Walsh D.A."/>
            <person name="Denef V.J."/>
            <person name="McMahon K.D."/>
            <person name="Konstantinidis K.T."/>
            <person name="Eloe-Fadrosh E.A."/>
            <person name="Kyrpides N.C."/>
            <person name="Woyke T."/>
        </authorList>
    </citation>
    <scope>NUCLEOTIDE SEQUENCE</scope>
    <source>
        <strain evidence="2">GVMAG-M-3300023184-17</strain>
    </source>
</reference>
<evidence type="ECO:0000256" key="1">
    <source>
        <dbReference type="SAM" id="Phobius"/>
    </source>
</evidence>
<accession>A0A6C0HXW2</accession>
<sequence>MEDIRDEDRGKETMVFEITSISLNAVLQFCVGNSYEHKGKDRYNVYLVKNGKVHGCVGHYDVESGEETTDSGGKDFDVKKYQEPEWLIEPTSSLLTREVEREKPAAKEKPPKHAEVKSIFRVITTSTEGDCFYDSVVRADKDGYDEEKIHEFKERLGDFMTKGANKDNLIAKYKAIVELKGAKTQTLIEDPYYRKYCEMRNAGTSDEDIVVQMRKDIEANPELEKKLSPDDFELLANDDESPNKPTLTEDVSALSNEYIHYFFNDDKTLEGDDIIDTFLENFMKKDTWADAFIISQAALFLNVIFLLLVEKKGRVEDYEIFNMQAQLEHPIDKDTQFILASYQPQKHFKLIVQDPYIGKFTIDTLPQVIKDKFPLFKSGAEPPATGAEEAPAYEPVAVDVPKIPDVVDKKYTAETLKGKTMKELEDILKAEFPDVPQSRVKKENGKQGLIDCILNPEDEKCKKLTKKKATGGKFTRRV</sequence>
<dbReference type="AlphaFoldDB" id="A0A6C0HXW2"/>
<proteinExistence type="predicted"/>
<keyword evidence="1" id="KW-1133">Transmembrane helix</keyword>
<protein>
    <submittedName>
        <fullName evidence="2">Uncharacterized protein</fullName>
    </submittedName>
</protein>
<organism evidence="2">
    <name type="scientific">viral metagenome</name>
    <dbReference type="NCBI Taxonomy" id="1070528"/>
    <lineage>
        <taxon>unclassified sequences</taxon>
        <taxon>metagenomes</taxon>
        <taxon>organismal metagenomes</taxon>
    </lineage>
</organism>
<name>A0A6C0HXW2_9ZZZZ</name>
<keyword evidence="1" id="KW-0472">Membrane</keyword>
<evidence type="ECO:0000313" key="2">
    <source>
        <dbReference type="EMBL" id="QHT85260.1"/>
    </source>
</evidence>
<dbReference type="EMBL" id="MN740041">
    <property type="protein sequence ID" value="QHT85260.1"/>
    <property type="molecule type" value="Genomic_DNA"/>
</dbReference>
<keyword evidence="1" id="KW-0812">Transmembrane</keyword>